<keyword evidence="2" id="KW-1185">Reference proteome</keyword>
<proteinExistence type="predicted"/>
<accession>A0A2K9VEX8</accession>
<gene>
    <name evidence="1" type="ORF">SEA_REM711_55</name>
</gene>
<organism evidence="1 2">
    <name type="scientific">Mycobacterium phage Rem711</name>
    <dbReference type="NCBI Taxonomy" id="2079285"/>
    <lineage>
        <taxon>Viruses</taxon>
        <taxon>Duplodnaviria</taxon>
        <taxon>Heunggongvirae</taxon>
        <taxon>Uroviricota</taxon>
        <taxon>Caudoviricetes</taxon>
        <taxon>Trigintaduovirus</taxon>
        <taxon>Trigintaduovirus rem711</taxon>
    </lineage>
</organism>
<dbReference type="Proteomes" id="UP000241185">
    <property type="component" value="Segment"/>
</dbReference>
<sequence>MDHLALATENANGDAGDVQFAIVHALIAIVEQLREMNNRARQLTGIE</sequence>
<protein>
    <submittedName>
        <fullName evidence="1">Uncharacterized protein</fullName>
    </submittedName>
</protein>
<name>A0A2K9VEX8_9CAUD</name>
<reference evidence="2" key="1">
    <citation type="submission" date="2018-01" db="EMBL/GenBank/DDBJ databases">
        <authorList>
            <person name="Gatt S.M."/>
            <person name="Isern S."/>
            <person name="Jenkins M."/>
            <person name="Tan A.L."/>
            <person name="Michael S.F."/>
            <person name="Moore R.E."/>
            <person name="Ware V.C."/>
            <person name="Garlena R.A."/>
            <person name="Russell D.A."/>
            <person name="Pope W.H."/>
            <person name="Jacobs-Sera D."/>
            <person name="Hendrix R.W."/>
            <person name="Hatfull G.F."/>
        </authorList>
    </citation>
    <scope>NUCLEOTIDE SEQUENCE [LARGE SCALE GENOMIC DNA]</scope>
</reference>
<dbReference type="EMBL" id="MG770216">
    <property type="protein sequence ID" value="AUV60833.1"/>
    <property type="molecule type" value="Genomic_DNA"/>
</dbReference>
<evidence type="ECO:0000313" key="2">
    <source>
        <dbReference type="Proteomes" id="UP000241185"/>
    </source>
</evidence>
<evidence type="ECO:0000313" key="1">
    <source>
        <dbReference type="EMBL" id="AUV60833.1"/>
    </source>
</evidence>